<keyword evidence="4" id="KW-1185">Reference proteome</keyword>
<dbReference type="PROSITE" id="PS50835">
    <property type="entry name" value="IG_LIKE"/>
    <property type="match status" value="1"/>
</dbReference>
<dbReference type="InterPro" id="IPR003598">
    <property type="entry name" value="Ig_sub2"/>
</dbReference>
<evidence type="ECO:0000313" key="4">
    <source>
        <dbReference type="Proteomes" id="UP001159428"/>
    </source>
</evidence>
<dbReference type="SMART" id="SM00408">
    <property type="entry name" value="IGc2"/>
    <property type="match status" value="1"/>
</dbReference>
<name>A0AAU9Y2K5_9CNID</name>
<reference evidence="3 4" key="1">
    <citation type="submission" date="2022-05" db="EMBL/GenBank/DDBJ databases">
        <authorList>
            <consortium name="Genoscope - CEA"/>
            <person name="William W."/>
        </authorList>
    </citation>
    <scope>NUCLEOTIDE SEQUENCE [LARGE SCALE GENOMIC DNA]</scope>
</reference>
<dbReference type="AlphaFoldDB" id="A0AAU9Y2K5"/>
<evidence type="ECO:0000256" key="1">
    <source>
        <dbReference type="SAM" id="MobiDB-lite"/>
    </source>
</evidence>
<dbReference type="Proteomes" id="UP001159428">
    <property type="component" value="Unassembled WGS sequence"/>
</dbReference>
<dbReference type="EMBL" id="CALNXJ010000091">
    <property type="protein sequence ID" value="CAH3163245.1"/>
    <property type="molecule type" value="Genomic_DNA"/>
</dbReference>
<evidence type="ECO:0000313" key="3">
    <source>
        <dbReference type="EMBL" id="CAH3163245.1"/>
    </source>
</evidence>
<dbReference type="InterPro" id="IPR036179">
    <property type="entry name" value="Ig-like_dom_sf"/>
</dbReference>
<protein>
    <recommendedName>
        <fullName evidence="2">Ig-like domain-containing protein</fullName>
    </recommendedName>
</protein>
<dbReference type="Pfam" id="PF13927">
    <property type="entry name" value="Ig_3"/>
    <property type="match status" value="1"/>
</dbReference>
<dbReference type="InterPro" id="IPR007110">
    <property type="entry name" value="Ig-like_dom"/>
</dbReference>
<gene>
    <name evidence="3" type="ORF">PMEA_00035469</name>
</gene>
<organism evidence="3 4">
    <name type="scientific">Pocillopora meandrina</name>
    <dbReference type="NCBI Taxonomy" id="46732"/>
    <lineage>
        <taxon>Eukaryota</taxon>
        <taxon>Metazoa</taxon>
        <taxon>Cnidaria</taxon>
        <taxon>Anthozoa</taxon>
        <taxon>Hexacorallia</taxon>
        <taxon>Scleractinia</taxon>
        <taxon>Astrocoeniina</taxon>
        <taxon>Pocilloporidae</taxon>
        <taxon>Pocillopora</taxon>
    </lineage>
</organism>
<dbReference type="InterPro" id="IPR013783">
    <property type="entry name" value="Ig-like_fold"/>
</dbReference>
<sequence>MELEIQCGVEVNVTHSAKVVKLAREHHVSVQRSVRLHCEVEGNPPPAYTWFPCDSQTQVCHESTLTVSNALNYAVYSCNVANVLGNDTRETKVVDSGNVINVTLFISEQCPDENLSESIEDLFKNEGYRSTELTNYRYVGEMNYYLGNLVIVDLALKFNSSVKEEKVLSMLKDSSENGGLGVKASEIVGWRPGRPTEGPNSSTYGTKSTENAYK</sequence>
<evidence type="ECO:0000259" key="2">
    <source>
        <dbReference type="PROSITE" id="PS50835"/>
    </source>
</evidence>
<comment type="caution">
    <text evidence="3">The sequence shown here is derived from an EMBL/GenBank/DDBJ whole genome shotgun (WGS) entry which is preliminary data.</text>
</comment>
<dbReference type="SUPFAM" id="SSF48726">
    <property type="entry name" value="Immunoglobulin"/>
    <property type="match status" value="1"/>
</dbReference>
<accession>A0AAU9Y2K5</accession>
<proteinExistence type="predicted"/>
<feature type="region of interest" description="Disordered" evidence="1">
    <location>
        <begin position="174"/>
        <end position="214"/>
    </location>
</feature>
<dbReference type="Gene3D" id="2.60.40.10">
    <property type="entry name" value="Immunoglobulins"/>
    <property type="match status" value="1"/>
</dbReference>
<feature type="domain" description="Ig-like" evidence="2">
    <location>
        <begin position="17"/>
        <end position="94"/>
    </location>
</feature>
<feature type="compositionally biased region" description="Polar residues" evidence="1">
    <location>
        <begin position="198"/>
        <end position="214"/>
    </location>
</feature>